<sequence length="768" mass="87353">MTLPYRDINVHVAAESYTFTSPSSPTSPALVIDRPTGDVRLSETASVNNKRVARVSSIAGILGLIRLRLDKYVIVITKAQPVGRLKGHMVYKVISTDFLPMRERQIRDPDEDQFLNLLKTFIMTGPMYFSYSIDLTNSFQRQASVDNSAPLWMRADDRFFWNRFVQTDLIDFRKIGNRSQQGPQPAADPFILPLIWGTLEIRPTKFKGTPLTIVLITRKSRYRAGTRYFTRGIDEEGHAANYNETEQVVVLNDKGGGLGGYAGSTDMQSGKFGASDGREMQIMSYVQTRGSVPVYWSETNALKYTPKLQVRGIETAFSAAKKHFDEQIRIYGDNYLVNLVNQKGREKRVKEAYEQMVEMLLSSKSESVSKDHLTDEKFHVVEPNTVKQEFDRLHYVYFDFHHETKGLQMHRAMMLVERMHDALIAQQYFRGVDMPANGGLETRNFQTSVVRTNCMDSLDRTNVVQSMLARWTLDRIFVDLGLLQRGETFATVDPAFEFLFRNLWADNADTVSKAYAGTGAMKTDLTRLGKRTKQGTLQDGNIAVTRYYLNNFRDGPRQDAYDLFLGAYEPTAVNIGSSLIFADRRPILIQSIPYVLAFSIFFVLLGLFSKRLPDSTVLPMRLFILFWLVVGGWSLNFILQNGMLFVNWPKLNPRPWAVEGYQETIGKIRKGKKAHRACEKHHDIADGVMPLKTYPVWYRLAAQAYTMKAHKLCLFRNIFASVSIRAETGLCNVMDDNGVPLTVDAHTLLRTMPRGWLLSTTMGFCVAL</sequence>
<proteinExistence type="predicted"/>
<dbReference type="EMBL" id="JAPDGR010000250">
    <property type="protein sequence ID" value="KAJ2992754.1"/>
    <property type="molecule type" value="Genomic_DNA"/>
</dbReference>
<organism evidence="1 2">
    <name type="scientific">Xylaria curta</name>
    <dbReference type="NCBI Taxonomy" id="42375"/>
    <lineage>
        <taxon>Eukaryota</taxon>
        <taxon>Fungi</taxon>
        <taxon>Dikarya</taxon>
        <taxon>Ascomycota</taxon>
        <taxon>Pezizomycotina</taxon>
        <taxon>Sordariomycetes</taxon>
        <taxon>Xylariomycetidae</taxon>
        <taxon>Xylariales</taxon>
        <taxon>Xylariaceae</taxon>
        <taxon>Xylaria</taxon>
    </lineage>
</organism>
<evidence type="ECO:0000313" key="1">
    <source>
        <dbReference type="EMBL" id="KAJ2992754.1"/>
    </source>
</evidence>
<keyword evidence="2" id="KW-1185">Reference proteome</keyword>
<protein>
    <submittedName>
        <fullName evidence="1">Uncharacterized protein</fullName>
    </submittedName>
</protein>
<dbReference type="Proteomes" id="UP001143856">
    <property type="component" value="Unassembled WGS sequence"/>
</dbReference>
<gene>
    <name evidence="1" type="ORF">NUW58_g2059</name>
</gene>
<reference evidence="1" key="1">
    <citation type="submission" date="2022-10" db="EMBL/GenBank/DDBJ databases">
        <title>Genome Sequence of Xylaria curta.</title>
        <authorList>
            <person name="Buettner E."/>
        </authorList>
    </citation>
    <scope>NUCLEOTIDE SEQUENCE</scope>
    <source>
        <strain evidence="1">Babe10</strain>
    </source>
</reference>
<evidence type="ECO:0000313" key="2">
    <source>
        <dbReference type="Proteomes" id="UP001143856"/>
    </source>
</evidence>
<accession>A0ACC1PIC2</accession>
<comment type="caution">
    <text evidence="1">The sequence shown here is derived from an EMBL/GenBank/DDBJ whole genome shotgun (WGS) entry which is preliminary data.</text>
</comment>
<name>A0ACC1PIC2_9PEZI</name>